<keyword evidence="3" id="KW-1185">Reference proteome</keyword>
<dbReference type="Proteomes" id="UP001174691">
    <property type="component" value="Unassembled WGS sequence"/>
</dbReference>
<dbReference type="Gene3D" id="3.90.1200.10">
    <property type="match status" value="1"/>
</dbReference>
<dbReference type="EMBL" id="JANBVN010000154">
    <property type="protein sequence ID" value="KAJ9137808.1"/>
    <property type="molecule type" value="Genomic_DNA"/>
</dbReference>
<protein>
    <submittedName>
        <fullName evidence="2">Kinase-like domain-containing protein</fullName>
    </submittedName>
</protein>
<sequence length="385" mass="43518">MASLVEAKQETLSSNLREKLSQTRYACSSLKQLSGGSTNYVYRGTLSRRHSTGFLSVSRDFAIDMTRCEYEETMLNALTDFSFRTPTTIARTPRLYISIRDAETTIQVHEDFSDATDLRAVLLPSTARDHDQMSSLFSSPLDLGRKIGSWLRGFHTWADAPAQESLRREIGRNQPMRKLKHRVNYGNLIRILEKFLDVVGCSSEDMEALQNVRDVADKELARPPTVMGEYWGMIHGDFCMLNVLISTGPMVERGETRQVDKLSIIDWELAQFGHRAYDLGHMIGDLCEQKHFNDADSAMSCVRGFVEGYGGLTDELAFRTAIHAGTQLIGGYYRRPQRGGVKAPEDMVVDMLRFAKEFVVKGWERDRAWFEGSILAPLFATRMAG</sequence>
<reference evidence="2" key="1">
    <citation type="submission" date="2022-07" db="EMBL/GenBank/DDBJ databases">
        <title>Fungi with potential for degradation of polypropylene.</title>
        <authorList>
            <person name="Gostincar C."/>
        </authorList>
    </citation>
    <scope>NUCLEOTIDE SEQUENCE</scope>
    <source>
        <strain evidence="2">EXF-13287</strain>
    </source>
</reference>
<proteinExistence type="predicted"/>
<dbReference type="Pfam" id="PF01636">
    <property type="entry name" value="APH"/>
    <property type="match status" value="1"/>
</dbReference>
<dbReference type="GO" id="GO:0016301">
    <property type="term" value="F:kinase activity"/>
    <property type="evidence" value="ECO:0007669"/>
    <property type="project" value="UniProtKB-KW"/>
</dbReference>
<accession>A0AA38VKG2</accession>
<evidence type="ECO:0000259" key="1">
    <source>
        <dbReference type="Pfam" id="PF01636"/>
    </source>
</evidence>
<evidence type="ECO:0000313" key="2">
    <source>
        <dbReference type="EMBL" id="KAJ9137808.1"/>
    </source>
</evidence>
<keyword evidence="2" id="KW-0418">Kinase</keyword>
<dbReference type="AlphaFoldDB" id="A0AA38VKG2"/>
<comment type="caution">
    <text evidence="2">The sequence shown here is derived from an EMBL/GenBank/DDBJ whole genome shotgun (WGS) entry which is preliminary data.</text>
</comment>
<feature type="domain" description="Aminoglycoside phosphotransferase" evidence="1">
    <location>
        <begin position="137"/>
        <end position="313"/>
    </location>
</feature>
<dbReference type="InterPro" id="IPR011009">
    <property type="entry name" value="Kinase-like_dom_sf"/>
</dbReference>
<gene>
    <name evidence="2" type="ORF">NKR19_g8073</name>
</gene>
<organism evidence="2 3">
    <name type="scientific">Coniochaeta hoffmannii</name>
    <dbReference type="NCBI Taxonomy" id="91930"/>
    <lineage>
        <taxon>Eukaryota</taxon>
        <taxon>Fungi</taxon>
        <taxon>Dikarya</taxon>
        <taxon>Ascomycota</taxon>
        <taxon>Pezizomycotina</taxon>
        <taxon>Sordariomycetes</taxon>
        <taxon>Sordariomycetidae</taxon>
        <taxon>Coniochaetales</taxon>
        <taxon>Coniochaetaceae</taxon>
        <taxon>Coniochaeta</taxon>
    </lineage>
</organism>
<evidence type="ECO:0000313" key="3">
    <source>
        <dbReference type="Proteomes" id="UP001174691"/>
    </source>
</evidence>
<name>A0AA38VKG2_9PEZI</name>
<dbReference type="InterPro" id="IPR002575">
    <property type="entry name" value="Aminoglycoside_PTrfase"/>
</dbReference>
<dbReference type="SUPFAM" id="SSF56112">
    <property type="entry name" value="Protein kinase-like (PK-like)"/>
    <property type="match status" value="1"/>
</dbReference>
<keyword evidence="2" id="KW-0808">Transferase</keyword>